<dbReference type="Proteomes" id="UP000789860">
    <property type="component" value="Unassembled WGS sequence"/>
</dbReference>
<proteinExistence type="predicted"/>
<reference evidence="1" key="1">
    <citation type="submission" date="2021-06" db="EMBL/GenBank/DDBJ databases">
        <authorList>
            <person name="Kallberg Y."/>
            <person name="Tangrot J."/>
            <person name="Rosling A."/>
        </authorList>
    </citation>
    <scope>NUCLEOTIDE SEQUENCE</scope>
    <source>
        <strain evidence="1">AU212A</strain>
    </source>
</reference>
<dbReference type="EMBL" id="CAJVPM010046400">
    <property type="protein sequence ID" value="CAG8718582.1"/>
    <property type="molecule type" value="Genomic_DNA"/>
</dbReference>
<evidence type="ECO:0000313" key="1">
    <source>
        <dbReference type="EMBL" id="CAG8718582.1"/>
    </source>
</evidence>
<evidence type="ECO:0000313" key="2">
    <source>
        <dbReference type="Proteomes" id="UP000789860"/>
    </source>
</evidence>
<accession>A0ACA9PPR4</accession>
<gene>
    <name evidence="1" type="ORF">SCALOS_LOCUS11166</name>
</gene>
<sequence length="85" mass="9791">SIGYYSKNIGVNIVAFIIADNKPSRTMHEQGKKHKENHEKFLRDIYRKEHENLKEAAKNKTPQTPDATLYIKSPTNSKVSTVNDY</sequence>
<comment type="caution">
    <text evidence="1">The sequence shown here is derived from an EMBL/GenBank/DDBJ whole genome shotgun (WGS) entry which is preliminary data.</text>
</comment>
<name>A0ACA9PPR4_9GLOM</name>
<keyword evidence="2" id="KW-1185">Reference proteome</keyword>
<feature type="non-terminal residue" evidence="1">
    <location>
        <position position="1"/>
    </location>
</feature>
<organism evidence="1 2">
    <name type="scientific">Scutellospora calospora</name>
    <dbReference type="NCBI Taxonomy" id="85575"/>
    <lineage>
        <taxon>Eukaryota</taxon>
        <taxon>Fungi</taxon>
        <taxon>Fungi incertae sedis</taxon>
        <taxon>Mucoromycota</taxon>
        <taxon>Glomeromycotina</taxon>
        <taxon>Glomeromycetes</taxon>
        <taxon>Diversisporales</taxon>
        <taxon>Gigasporaceae</taxon>
        <taxon>Scutellospora</taxon>
    </lineage>
</organism>
<feature type="non-terminal residue" evidence="1">
    <location>
        <position position="85"/>
    </location>
</feature>
<protein>
    <submittedName>
        <fullName evidence="1">6350_t:CDS:1</fullName>
    </submittedName>
</protein>